<evidence type="ECO:0000256" key="2">
    <source>
        <dbReference type="SAM" id="Phobius"/>
    </source>
</evidence>
<feature type="region of interest" description="Disordered" evidence="1">
    <location>
        <begin position="1"/>
        <end position="25"/>
    </location>
</feature>
<evidence type="ECO:0000313" key="3">
    <source>
        <dbReference type="EMBL" id="QSG02934.1"/>
    </source>
</evidence>
<keyword evidence="2" id="KW-0812">Transmembrane</keyword>
<dbReference type="AlphaFoldDB" id="A0A897MQT1"/>
<accession>A0A897MQT1</accession>
<organism evidence="3 4">
    <name type="scientific">Natranaeroarchaeum sulfidigenes</name>
    <dbReference type="NCBI Taxonomy" id="2784880"/>
    <lineage>
        <taxon>Archaea</taxon>
        <taxon>Methanobacteriati</taxon>
        <taxon>Methanobacteriota</taxon>
        <taxon>Stenosarchaea group</taxon>
        <taxon>Halobacteria</taxon>
        <taxon>Halobacteriales</taxon>
        <taxon>Natronoarchaeaceae</taxon>
        <taxon>Natranaeroarchaeum</taxon>
    </lineage>
</organism>
<feature type="transmembrane region" description="Helical" evidence="2">
    <location>
        <begin position="289"/>
        <end position="307"/>
    </location>
</feature>
<dbReference type="GeneID" id="70685103"/>
<keyword evidence="4" id="KW-1185">Reference proteome</keyword>
<dbReference type="Proteomes" id="UP000663586">
    <property type="component" value="Chromosome"/>
</dbReference>
<protein>
    <submittedName>
        <fullName evidence="3">Uncharacterized protein</fullName>
    </submittedName>
</protein>
<keyword evidence="2" id="KW-1133">Transmembrane helix</keyword>
<evidence type="ECO:0000313" key="4">
    <source>
        <dbReference type="Proteomes" id="UP000663586"/>
    </source>
</evidence>
<feature type="transmembrane region" description="Helical" evidence="2">
    <location>
        <begin position="266"/>
        <end position="283"/>
    </location>
</feature>
<dbReference type="RefSeq" id="WP_238477003.1">
    <property type="nucleotide sequence ID" value="NZ_CP064786.1"/>
</dbReference>
<sequence length="313" mass="35334">MANKAIRDPESADRSSQKLTTTSTVSAGFNRKTTNLHDIQLHPDTLGEFPNVSEGEFLKITADHDERSLEFYGRVEALDDRFDTEIKPDEVGVGIHCRRGIAVSIGDEVLVEEVDLETIGFRQRMMNSMLRFRPASCRVRKASSPDAGYRVCRIPPEVKDLVGIEWGDRIVIQSANARLRGMKALPLHERLEEKYRDREEEAPTRYPPPFVDTNEASRAGLLLDLPRIYISASARNELQLRGDGVYQPVKVHRDTSDVFVRLFDKLSIPIVLGAATIIIGFDISMRLKIVVFIVALIVALFSIRLHARRVLLE</sequence>
<name>A0A897MQT1_9EURY</name>
<gene>
    <name evidence="3" type="ORF">AArcS_1724</name>
</gene>
<proteinExistence type="predicted"/>
<dbReference type="KEGG" id="hara:AArcS_1724"/>
<reference evidence="3" key="1">
    <citation type="submission" date="2020-11" db="EMBL/GenBank/DDBJ databases">
        <title>Carbohydrate-dependent, anaerobic sulfur respiration: A novel catabolism in halophilic archaea.</title>
        <authorList>
            <person name="Sorokin D.Y."/>
            <person name="Messina E."/>
            <person name="Smedile F."/>
            <person name="La Cono V."/>
            <person name="Hallsworth J.E."/>
            <person name="Yakimov M.M."/>
        </authorList>
    </citation>
    <scope>NUCLEOTIDE SEQUENCE</scope>
    <source>
        <strain evidence="3">AArc-S</strain>
    </source>
</reference>
<keyword evidence="2" id="KW-0472">Membrane</keyword>
<feature type="compositionally biased region" description="Basic and acidic residues" evidence="1">
    <location>
        <begin position="1"/>
        <end position="16"/>
    </location>
</feature>
<dbReference type="EMBL" id="CP064786">
    <property type="protein sequence ID" value="QSG02934.1"/>
    <property type="molecule type" value="Genomic_DNA"/>
</dbReference>
<evidence type="ECO:0000256" key="1">
    <source>
        <dbReference type="SAM" id="MobiDB-lite"/>
    </source>
</evidence>